<reference evidence="3" key="1">
    <citation type="journal article" date="2019" name="Int. J. Syst. Evol. Microbiol.">
        <title>The Global Catalogue of Microorganisms (GCM) 10K type strain sequencing project: providing services to taxonomists for standard genome sequencing and annotation.</title>
        <authorList>
            <consortium name="The Broad Institute Genomics Platform"/>
            <consortium name="The Broad Institute Genome Sequencing Center for Infectious Disease"/>
            <person name="Wu L."/>
            <person name="Ma J."/>
        </authorList>
    </citation>
    <scope>NUCLEOTIDE SEQUENCE [LARGE SCALE GENOMIC DNA]</scope>
    <source>
        <strain evidence="3">CGMCC 1.18578</strain>
    </source>
</reference>
<keyword evidence="1" id="KW-1133">Transmembrane helix</keyword>
<sequence>MSNKKAFFWGALTGAITGAVSALLLAPKSGRELRKDISDTAVKVGGKTADLSRQAGSAVQTFAKRATSLVSRRKLNGEAALEAEVEPVYETEDSVKQ</sequence>
<evidence type="ECO:0000313" key="2">
    <source>
        <dbReference type="EMBL" id="MFC5529892.1"/>
    </source>
</evidence>
<keyword evidence="1" id="KW-0812">Transmembrane</keyword>
<proteinExistence type="predicted"/>
<dbReference type="EMBL" id="JBHSNC010000031">
    <property type="protein sequence ID" value="MFC5529892.1"/>
    <property type="molecule type" value="Genomic_DNA"/>
</dbReference>
<dbReference type="Proteomes" id="UP001596108">
    <property type="component" value="Unassembled WGS sequence"/>
</dbReference>
<dbReference type="Pfam" id="PF12732">
    <property type="entry name" value="YtxH"/>
    <property type="match status" value="1"/>
</dbReference>
<gene>
    <name evidence="2" type="ORF">ACFPQ4_10595</name>
</gene>
<dbReference type="PANTHER" id="PTHR35792">
    <property type="entry name" value="GENERAL STRESS PROTEIN"/>
    <property type="match status" value="1"/>
</dbReference>
<dbReference type="InterPro" id="IPR024623">
    <property type="entry name" value="YtxH"/>
</dbReference>
<keyword evidence="3" id="KW-1185">Reference proteome</keyword>
<protein>
    <submittedName>
        <fullName evidence="2">YtxH domain-containing protein</fullName>
    </submittedName>
</protein>
<dbReference type="RefSeq" id="WP_378111816.1">
    <property type="nucleotide sequence ID" value="NZ_JBHSNC010000031.1"/>
</dbReference>
<evidence type="ECO:0000256" key="1">
    <source>
        <dbReference type="SAM" id="Phobius"/>
    </source>
</evidence>
<accession>A0ABW0R238</accession>
<organism evidence="2 3">
    <name type="scientific">Cohnella yongneupensis</name>
    <dbReference type="NCBI Taxonomy" id="425006"/>
    <lineage>
        <taxon>Bacteria</taxon>
        <taxon>Bacillati</taxon>
        <taxon>Bacillota</taxon>
        <taxon>Bacilli</taxon>
        <taxon>Bacillales</taxon>
        <taxon>Paenibacillaceae</taxon>
        <taxon>Cohnella</taxon>
    </lineage>
</organism>
<keyword evidence="1" id="KW-0472">Membrane</keyword>
<dbReference type="InterPro" id="IPR052928">
    <property type="entry name" value="Desiccation-related_membrane"/>
</dbReference>
<name>A0ABW0R238_9BACL</name>
<evidence type="ECO:0000313" key="3">
    <source>
        <dbReference type="Proteomes" id="UP001596108"/>
    </source>
</evidence>
<comment type="caution">
    <text evidence="2">The sequence shown here is derived from an EMBL/GenBank/DDBJ whole genome shotgun (WGS) entry which is preliminary data.</text>
</comment>
<feature type="transmembrane region" description="Helical" evidence="1">
    <location>
        <begin position="6"/>
        <end position="26"/>
    </location>
</feature>
<dbReference type="PANTHER" id="PTHR35792:SF2">
    <property type="entry name" value="GENERAL STRESS PROTEIN"/>
    <property type="match status" value="1"/>
</dbReference>